<dbReference type="EMBL" id="AUSU01003058">
    <property type="protein sequence ID" value="EPS67563.1"/>
    <property type="molecule type" value="Genomic_DNA"/>
</dbReference>
<sequence length="506" mass="55860">SIETALRVADAKKDELKRAFDELRSRSHLLASFNFKWDDIDSHFSSMHSVLVAQLSSLRAAAEESVQPQKPPKTDKRKGALSMKLAVPARAELKTLCENMDGLGLRKYVMERPMERIAIRVELADAFRSSPNPGSIVLDALDGFWDDIGSESRTKSNAVCVVLLEELMRSGADITSESKDRASAIAAGWKTKIGSIDAAGDGHDEDEDGKEEVVNMEGGLERLAYLQLLATYKLISDDGVHDSDELVDCVVWSSKYRQIFGLCRALGLDSKISDVIVRLISKGEQLVALKFIFEFELTDRFPPVPLLKAYVMDCQKLPQKVVRKNTKSSSHHPSLNEAAATRREISRLKLVIRFIEDHDLEPLNLKDEVLARIDELEKGKPGKRPAPSPSTTKPLHHHQLKKKPKSNGSNNKQKKKFGYKPKPPAAAAQQSRVVRLTDQGAPRTAASSYLHAASPGGVNLAAPYGGYGNPYEAQAHVYYDRGGGGGGGYNNGGYDVQYHHQVYYPQ</sequence>
<dbReference type="AlphaFoldDB" id="S8DWJ4"/>
<dbReference type="OrthoDB" id="1166059at2759"/>
<feature type="compositionally biased region" description="Basic residues" evidence="6">
    <location>
        <begin position="394"/>
        <end position="405"/>
    </location>
</feature>
<dbReference type="Pfam" id="PF07899">
    <property type="entry name" value="Frigida"/>
    <property type="match status" value="1"/>
</dbReference>
<keyword evidence="3 5" id="KW-0221">Differentiation</keyword>
<evidence type="ECO:0000256" key="2">
    <source>
        <dbReference type="ARBA" id="ARBA00022473"/>
    </source>
</evidence>
<dbReference type="InterPro" id="IPR012474">
    <property type="entry name" value="Frigida"/>
</dbReference>
<evidence type="ECO:0000313" key="7">
    <source>
        <dbReference type="EMBL" id="EPS67563.1"/>
    </source>
</evidence>
<accession>S8DWJ4</accession>
<evidence type="ECO:0000256" key="6">
    <source>
        <dbReference type="SAM" id="MobiDB-lite"/>
    </source>
</evidence>
<comment type="caution">
    <text evidence="7">The sequence shown here is derived from an EMBL/GenBank/DDBJ whole genome shotgun (WGS) entry which is preliminary data.</text>
</comment>
<feature type="non-terminal residue" evidence="7">
    <location>
        <position position="1"/>
    </location>
</feature>
<dbReference type="GO" id="GO:0030154">
    <property type="term" value="P:cell differentiation"/>
    <property type="evidence" value="ECO:0007669"/>
    <property type="project" value="UniProtKB-KW"/>
</dbReference>
<protein>
    <recommendedName>
        <fullName evidence="5">FRIGIDA-like protein</fullName>
    </recommendedName>
</protein>
<reference evidence="7 8" key="1">
    <citation type="journal article" date="2013" name="BMC Genomics">
        <title>The miniature genome of a carnivorous plant Genlisea aurea contains a low number of genes and short non-coding sequences.</title>
        <authorList>
            <person name="Leushkin E.V."/>
            <person name="Sutormin R.A."/>
            <person name="Nabieva E.R."/>
            <person name="Penin A.A."/>
            <person name="Kondrashov A.S."/>
            <person name="Logacheva M.D."/>
        </authorList>
    </citation>
    <scope>NUCLEOTIDE SEQUENCE [LARGE SCALE GENOMIC DNA]</scope>
</reference>
<keyword evidence="2 5" id="KW-0217">Developmental protein</keyword>
<name>S8DWJ4_9LAMI</name>
<dbReference type="PANTHER" id="PTHR31791:SF47">
    <property type="entry name" value="INACTIVE FRIGIDA-LIKE PROTEIN 2"/>
    <property type="match status" value="1"/>
</dbReference>
<dbReference type="GO" id="GO:0009908">
    <property type="term" value="P:flower development"/>
    <property type="evidence" value="ECO:0007669"/>
    <property type="project" value="UniProtKB-KW"/>
</dbReference>
<proteinExistence type="inferred from homology"/>
<gene>
    <name evidence="7" type="ORF">M569_07216</name>
</gene>
<evidence type="ECO:0000313" key="8">
    <source>
        <dbReference type="Proteomes" id="UP000015453"/>
    </source>
</evidence>
<evidence type="ECO:0000256" key="4">
    <source>
        <dbReference type="ARBA" id="ARBA00023089"/>
    </source>
</evidence>
<evidence type="ECO:0000256" key="5">
    <source>
        <dbReference type="RuleBase" id="RU364012"/>
    </source>
</evidence>
<evidence type="ECO:0000256" key="3">
    <source>
        <dbReference type="ARBA" id="ARBA00022782"/>
    </source>
</evidence>
<feature type="region of interest" description="Disordered" evidence="6">
    <location>
        <begin position="376"/>
        <end position="440"/>
    </location>
</feature>
<keyword evidence="8" id="KW-1185">Reference proteome</keyword>
<comment type="similarity">
    <text evidence="1 5">Belongs to the Frigida family.</text>
</comment>
<organism evidence="7 8">
    <name type="scientific">Genlisea aurea</name>
    <dbReference type="NCBI Taxonomy" id="192259"/>
    <lineage>
        <taxon>Eukaryota</taxon>
        <taxon>Viridiplantae</taxon>
        <taxon>Streptophyta</taxon>
        <taxon>Embryophyta</taxon>
        <taxon>Tracheophyta</taxon>
        <taxon>Spermatophyta</taxon>
        <taxon>Magnoliopsida</taxon>
        <taxon>eudicotyledons</taxon>
        <taxon>Gunneridae</taxon>
        <taxon>Pentapetalae</taxon>
        <taxon>asterids</taxon>
        <taxon>lamiids</taxon>
        <taxon>Lamiales</taxon>
        <taxon>Lentibulariaceae</taxon>
        <taxon>Genlisea</taxon>
    </lineage>
</organism>
<dbReference type="Proteomes" id="UP000015453">
    <property type="component" value="Unassembled WGS sequence"/>
</dbReference>
<dbReference type="PANTHER" id="PTHR31791">
    <property type="entry name" value="FRIGIDA-LIKE PROTEIN 3-RELATED"/>
    <property type="match status" value="1"/>
</dbReference>
<keyword evidence="4 5" id="KW-0287">Flowering</keyword>
<evidence type="ECO:0000256" key="1">
    <source>
        <dbReference type="ARBA" id="ARBA00008956"/>
    </source>
</evidence>